<dbReference type="SMART" id="SM00271">
    <property type="entry name" value="DnaJ"/>
    <property type="match status" value="1"/>
</dbReference>
<gene>
    <name evidence="3" type="ORF">ACMD2_06540</name>
</gene>
<dbReference type="PANTHER" id="PTHR24074">
    <property type="entry name" value="CO-CHAPERONE PROTEIN DJLA"/>
    <property type="match status" value="1"/>
</dbReference>
<dbReference type="Gene3D" id="1.10.287.110">
    <property type="entry name" value="DnaJ domain"/>
    <property type="match status" value="1"/>
</dbReference>
<evidence type="ECO:0000313" key="4">
    <source>
        <dbReference type="Proteomes" id="UP000092600"/>
    </source>
</evidence>
<protein>
    <submittedName>
        <fullName evidence="3">Chaperone protein dnaJ 8, chloroplastic</fullName>
    </submittedName>
</protein>
<dbReference type="InterPro" id="IPR050817">
    <property type="entry name" value="DjlA_DnaK_co-chaperone"/>
</dbReference>
<dbReference type="CDD" id="cd06257">
    <property type="entry name" value="DnaJ"/>
    <property type="match status" value="1"/>
</dbReference>
<dbReference type="InterPro" id="IPR001623">
    <property type="entry name" value="DnaJ_domain"/>
</dbReference>
<dbReference type="STRING" id="4615.A0A199UZ02"/>
<accession>A0A199UZ02</accession>
<feature type="region of interest" description="Disordered" evidence="1">
    <location>
        <begin position="124"/>
        <end position="143"/>
    </location>
</feature>
<evidence type="ECO:0000259" key="2">
    <source>
        <dbReference type="PROSITE" id="PS50076"/>
    </source>
</evidence>
<reference evidence="3 4" key="1">
    <citation type="journal article" date="2016" name="DNA Res.">
        <title>The draft genome of MD-2 pineapple using hybrid error correction of long reads.</title>
        <authorList>
            <person name="Redwan R.M."/>
            <person name="Saidin A."/>
            <person name="Kumar S.V."/>
        </authorList>
    </citation>
    <scope>NUCLEOTIDE SEQUENCE [LARGE SCALE GENOMIC DNA]</scope>
    <source>
        <strain evidence="4">cv. MD2</strain>
        <tissue evidence="3">Leaf</tissue>
    </source>
</reference>
<dbReference type="InterPro" id="IPR036869">
    <property type="entry name" value="J_dom_sf"/>
</dbReference>
<proteinExistence type="predicted"/>
<evidence type="ECO:0000256" key="1">
    <source>
        <dbReference type="SAM" id="MobiDB-lite"/>
    </source>
</evidence>
<dbReference type="PROSITE" id="PS50076">
    <property type="entry name" value="DNAJ_2"/>
    <property type="match status" value="1"/>
</dbReference>
<dbReference type="AlphaFoldDB" id="A0A199UZ02"/>
<dbReference type="PRINTS" id="PR00625">
    <property type="entry name" value="JDOMAIN"/>
</dbReference>
<organism evidence="3 4">
    <name type="scientific">Ananas comosus</name>
    <name type="common">Pineapple</name>
    <name type="synonym">Ananas ananas</name>
    <dbReference type="NCBI Taxonomy" id="4615"/>
    <lineage>
        <taxon>Eukaryota</taxon>
        <taxon>Viridiplantae</taxon>
        <taxon>Streptophyta</taxon>
        <taxon>Embryophyta</taxon>
        <taxon>Tracheophyta</taxon>
        <taxon>Spermatophyta</taxon>
        <taxon>Magnoliopsida</taxon>
        <taxon>Liliopsida</taxon>
        <taxon>Poales</taxon>
        <taxon>Bromeliaceae</taxon>
        <taxon>Bromelioideae</taxon>
        <taxon>Ananas</taxon>
    </lineage>
</organism>
<dbReference type="SUPFAM" id="SSF46565">
    <property type="entry name" value="Chaperone J-domain"/>
    <property type="match status" value="1"/>
</dbReference>
<comment type="caution">
    <text evidence="3">The sequence shown here is derived from an EMBL/GenBank/DDBJ whole genome shotgun (WGS) entry which is preliminary data.</text>
</comment>
<feature type="domain" description="J" evidence="2">
    <location>
        <begin position="65"/>
        <end position="137"/>
    </location>
</feature>
<sequence length="167" mass="18223">MAISLGTVAGSVGSASSAVVAGEWRRRRRGGGAMTRRRGDAAARGGAVRCAAAAAAAAGAGSLAEQYRTLRIRPGATESEVKKAFRKLALQYHPDVCKGSNCGVQFHRINEAYETVMDSLRQAEEEEQVRSRSEEWHEEDGYADESLRGMCDPTWDLWEEWMGWEGA</sequence>
<dbReference type="Proteomes" id="UP000092600">
    <property type="component" value="Unassembled WGS sequence"/>
</dbReference>
<evidence type="ECO:0000313" key="3">
    <source>
        <dbReference type="EMBL" id="OAY70003.1"/>
    </source>
</evidence>
<dbReference type="Pfam" id="PF00226">
    <property type="entry name" value="DnaJ"/>
    <property type="match status" value="1"/>
</dbReference>
<dbReference type="EMBL" id="LSRQ01004110">
    <property type="protein sequence ID" value="OAY70003.1"/>
    <property type="molecule type" value="Genomic_DNA"/>
</dbReference>
<feature type="non-terminal residue" evidence="3">
    <location>
        <position position="167"/>
    </location>
</feature>
<name>A0A199UZ02_ANACO</name>
<dbReference type="GO" id="GO:0005783">
    <property type="term" value="C:endoplasmic reticulum"/>
    <property type="evidence" value="ECO:0007669"/>
    <property type="project" value="UniProtKB-ARBA"/>
</dbReference>